<dbReference type="RefSeq" id="WP_270045822.1">
    <property type="nucleotide sequence ID" value="NZ_JAPDOD010000069.1"/>
</dbReference>
<gene>
    <name evidence="1" type="ORF">OM076_40245</name>
</gene>
<dbReference type="Proteomes" id="UP001149140">
    <property type="component" value="Unassembled WGS sequence"/>
</dbReference>
<keyword evidence="2" id="KW-1185">Reference proteome</keyword>
<evidence type="ECO:0000313" key="1">
    <source>
        <dbReference type="EMBL" id="MDA0166564.1"/>
    </source>
</evidence>
<protein>
    <submittedName>
        <fullName evidence="1">Uncharacterized protein</fullName>
    </submittedName>
</protein>
<organism evidence="1 2">
    <name type="scientific">Solirubrobacter ginsenosidimutans</name>
    <dbReference type="NCBI Taxonomy" id="490573"/>
    <lineage>
        <taxon>Bacteria</taxon>
        <taxon>Bacillati</taxon>
        <taxon>Actinomycetota</taxon>
        <taxon>Thermoleophilia</taxon>
        <taxon>Solirubrobacterales</taxon>
        <taxon>Solirubrobacteraceae</taxon>
        <taxon>Solirubrobacter</taxon>
    </lineage>
</organism>
<accession>A0A9X3N158</accession>
<dbReference type="AlphaFoldDB" id="A0A9X3N158"/>
<proteinExistence type="predicted"/>
<dbReference type="EMBL" id="JAPDOD010000069">
    <property type="protein sequence ID" value="MDA0166564.1"/>
    <property type="molecule type" value="Genomic_DNA"/>
</dbReference>
<reference evidence="1" key="1">
    <citation type="submission" date="2022-10" db="EMBL/GenBank/DDBJ databases">
        <title>The WGS of Solirubrobacter ginsenosidimutans DSM 21036.</title>
        <authorList>
            <person name="Jiang Z."/>
        </authorList>
    </citation>
    <scope>NUCLEOTIDE SEQUENCE</scope>
    <source>
        <strain evidence="1">DSM 21036</strain>
    </source>
</reference>
<sequence length="91" mass="10658">MTTFEELDALPTRELHDRAVKRAEHRLDVKFFWRLIQEGTAAEAAGGSLERSEEDALHWSRQMLEVLRHDEAALEVRRPIYIDYLLGKHSE</sequence>
<comment type="caution">
    <text evidence="1">The sequence shown here is derived from an EMBL/GenBank/DDBJ whole genome shotgun (WGS) entry which is preliminary data.</text>
</comment>
<name>A0A9X3N158_9ACTN</name>
<evidence type="ECO:0000313" key="2">
    <source>
        <dbReference type="Proteomes" id="UP001149140"/>
    </source>
</evidence>